<organism evidence="1 2">
    <name type="scientific">Ramazzottius varieornatus</name>
    <name type="common">Water bear</name>
    <name type="synonym">Tardigrade</name>
    <dbReference type="NCBI Taxonomy" id="947166"/>
    <lineage>
        <taxon>Eukaryota</taxon>
        <taxon>Metazoa</taxon>
        <taxon>Ecdysozoa</taxon>
        <taxon>Tardigrada</taxon>
        <taxon>Eutardigrada</taxon>
        <taxon>Parachela</taxon>
        <taxon>Hypsibioidea</taxon>
        <taxon>Ramazzottiidae</taxon>
        <taxon>Ramazzottius</taxon>
    </lineage>
</organism>
<accession>A0A1D1UUH0</accession>
<comment type="caution">
    <text evidence="1">The sequence shown here is derived from an EMBL/GenBank/DDBJ whole genome shotgun (WGS) entry which is preliminary data.</text>
</comment>
<evidence type="ECO:0000313" key="2">
    <source>
        <dbReference type="Proteomes" id="UP000186922"/>
    </source>
</evidence>
<reference evidence="1 2" key="1">
    <citation type="journal article" date="2016" name="Nat. Commun.">
        <title>Extremotolerant tardigrade genome and improved radiotolerance of human cultured cells by tardigrade-unique protein.</title>
        <authorList>
            <person name="Hashimoto T."/>
            <person name="Horikawa D.D."/>
            <person name="Saito Y."/>
            <person name="Kuwahara H."/>
            <person name="Kozuka-Hata H."/>
            <person name="Shin-I T."/>
            <person name="Minakuchi Y."/>
            <person name="Ohishi K."/>
            <person name="Motoyama A."/>
            <person name="Aizu T."/>
            <person name="Enomoto A."/>
            <person name="Kondo K."/>
            <person name="Tanaka S."/>
            <person name="Hara Y."/>
            <person name="Koshikawa S."/>
            <person name="Sagara H."/>
            <person name="Miura T."/>
            <person name="Yokobori S."/>
            <person name="Miyagawa K."/>
            <person name="Suzuki Y."/>
            <person name="Kubo T."/>
            <person name="Oyama M."/>
            <person name="Kohara Y."/>
            <person name="Fujiyama A."/>
            <person name="Arakawa K."/>
            <person name="Katayama T."/>
            <person name="Toyoda A."/>
            <person name="Kunieda T."/>
        </authorList>
    </citation>
    <scope>NUCLEOTIDE SEQUENCE [LARGE SCALE GENOMIC DNA]</scope>
    <source>
        <strain evidence="1 2">YOKOZUNA-1</strain>
    </source>
</reference>
<dbReference type="PROSITE" id="PS51257">
    <property type="entry name" value="PROKAR_LIPOPROTEIN"/>
    <property type="match status" value="1"/>
</dbReference>
<dbReference type="AlphaFoldDB" id="A0A1D1UUH0"/>
<keyword evidence="2" id="KW-1185">Reference proteome</keyword>
<name>A0A1D1UUH0_RAMVA</name>
<proteinExistence type="predicted"/>
<dbReference type="Proteomes" id="UP000186922">
    <property type="component" value="Unassembled WGS sequence"/>
</dbReference>
<sequence length="73" mass="8007">MPRMKTIDYLHRTAVVALLIFTACNGVVFANSGFRMISNKQFVGQPETLRDREMNALATASETASATVRSKTA</sequence>
<protein>
    <submittedName>
        <fullName evidence="1">Uncharacterized protein</fullName>
    </submittedName>
</protein>
<evidence type="ECO:0000313" key="1">
    <source>
        <dbReference type="EMBL" id="GAU93111.1"/>
    </source>
</evidence>
<dbReference type="EMBL" id="BDGG01000002">
    <property type="protein sequence ID" value="GAU93111.1"/>
    <property type="molecule type" value="Genomic_DNA"/>
</dbReference>
<dbReference type="OrthoDB" id="10514203at2759"/>
<gene>
    <name evidence="1" type="primary">RvY_05098-1</name>
    <name evidence="1" type="synonym">RvY_05098.1</name>
    <name evidence="1" type="ORF">RvY_05098</name>
</gene>